<dbReference type="EMBL" id="SORI01000002">
    <property type="protein sequence ID" value="TDY63244.1"/>
    <property type="molecule type" value="Genomic_DNA"/>
</dbReference>
<protein>
    <recommendedName>
        <fullName evidence="3">TIGR00725 family protein</fullName>
    </recommendedName>
</protein>
<accession>A0A4R8MCX4</accession>
<dbReference type="OrthoDB" id="9794907at2"/>
<evidence type="ECO:0000313" key="1">
    <source>
        <dbReference type="EMBL" id="TDY63244.1"/>
    </source>
</evidence>
<dbReference type="InterPro" id="IPR005268">
    <property type="entry name" value="CHP00725"/>
</dbReference>
<dbReference type="Proteomes" id="UP000295066">
    <property type="component" value="Unassembled WGS sequence"/>
</dbReference>
<keyword evidence="2" id="KW-1185">Reference proteome</keyword>
<name>A0A4R8MCX4_9BACT</name>
<evidence type="ECO:0008006" key="3">
    <source>
        <dbReference type="Google" id="ProtNLM"/>
    </source>
</evidence>
<evidence type="ECO:0000313" key="2">
    <source>
        <dbReference type="Proteomes" id="UP000295066"/>
    </source>
</evidence>
<dbReference type="NCBIfam" id="TIGR00725">
    <property type="entry name" value="TIGR00725 family protein"/>
    <property type="match status" value="1"/>
</dbReference>
<reference evidence="1 2" key="1">
    <citation type="submission" date="2019-03" db="EMBL/GenBank/DDBJ databases">
        <title>Genomic Encyclopedia of Type Strains, Phase IV (KMG-IV): sequencing the most valuable type-strain genomes for metagenomic binning, comparative biology and taxonomic classification.</title>
        <authorList>
            <person name="Goeker M."/>
        </authorList>
    </citation>
    <scope>NUCLEOTIDE SEQUENCE [LARGE SCALE GENOMIC DNA]</scope>
    <source>
        <strain evidence="1 2">DSM 25964</strain>
    </source>
</reference>
<comment type="caution">
    <text evidence="1">The sequence shown here is derived from an EMBL/GenBank/DDBJ whole genome shotgun (WGS) entry which is preliminary data.</text>
</comment>
<dbReference type="AlphaFoldDB" id="A0A4R8MCX4"/>
<dbReference type="Pfam" id="PF18306">
    <property type="entry name" value="LDcluster4"/>
    <property type="match status" value="1"/>
</dbReference>
<dbReference type="Gene3D" id="3.40.50.450">
    <property type="match status" value="1"/>
</dbReference>
<proteinExistence type="predicted"/>
<dbReference type="InterPro" id="IPR041164">
    <property type="entry name" value="LDcluster4"/>
</dbReference>
<dbReference type="GO" id="GO:0005829">
    <property type="term" value="C:cytosol"/>
    <property type="evidence" value="ECO:0007669"/>
    <property type="project" value="TreeGrafter"/>
</dbReference>
<organism evidence="1 2">
    <name type="scientific">Aminivibrio pyruvatiphilus</name>
    <dbReference type="NCBI Taxonomy" id="1005740"/>
    <lineage>
        <taxon>Bacteria</taxon>
        <taxon>Thermotogati</taxon>
        <taxon>Synergistota</taxon>
        <taxon>Synergistia</taxon>
        <taxon>Synergistales</taxon>
        <taxon>Aminobacteriaceae</taxon>
        <taxon>Aminivibrio</taxon>
    </lineage>
</organism>
<gene>
    <name evidence="1" type="ORF">C8D99_102225</name>
</gene>
<dbReference type="PANTHER" id="PTHR43393">
    <property type="entry name" value="CYTOKININ RIBOSIDE 5'-MONOPHOSPHATE PHOSPHORIBOHYDROLASE"/>
    <property type="match status" value="1"/>
</dbReference>
<dbReference type="PANTHER" id="PTHR43393:SF3">
    <property type="entry name" value="LYSINE DECARBOXYLASE-LIKE PROTEIN"/>
    <property type="match status" value="1"/>
</dbReference>
<dbReference type="SUPFAM" id="SSF102405">
    <property type="entry name" value="MCP/YpsA-like"/>
    <property type="match status" value="1"/>
</dbReference>
<dbReference type="RefSeq" id="WP_133956218.1">
    <property type="nucleotide sequence ID" value="NZ_SORI01000002.1"/>
</dbReference>
<dbReference type="InterPro" id="IPR052341">
    <property type="entry name" value="LOG_family_nucleotidases"/>
</dbReference>
<sequence>MDRAPVISVIGTSTASPEIYELAREVGRLLAGAGCTVVCGGRGGVMEGVCRGVSERGGISVGLLPGDIREANPYVTIPLSTGLGEVRNFAVASAGEAVISIGGAFGTLSEIGFALRSGKPVIGLKTWRISEDGKSPTPMIEASTAWEAVRLALEKTGRDFHGRG</sequence>